<comment type="caution">
    <text evidence="3">The sequence shown here is derived from an EMBL/GenBank/DDBJ whole genome shotgun (WGS) entry which is preliminary data.</text>
</comment>
<gene>
    <name evidence="3" type="ORF">J2S43_000499</name>
</gene>
<feature type="region of interest" description="Disordered" evidence="1">
    <location>
        <begin position="1"/>
        <end position="61"/>
    </location>
</feature>
<dbReference type="InterPro" id="IPR021213">
    <property type="entry name" value="DUF2567"/>
</dbReference>
<evidence type="ECO:0008006" key="5">
    <source>
        <dbReference type="Google" id="ProtNLM"/>
    </source>
</evidence>
<keyword evidence="2" id="KW-0812">Transmembrane</keyword>
<feature type="transmembrane region" description="Helical" evidence="2">
    <location>
        <begin position="64"/>
        <end position="88"/>
    </location>
</feature>
<dbReference type="Proteomes" id="UP001240984">
    <property type="component" value="Unassembled WGS sequence"/>
</dbReference>
<sequence>MSASSWQPGVSGVPSSDDHGPEPSPVSAPELPGSPPDPLTPDPAGPPSPSEPPESPGPPLGREIAWSVAAGLVIAALGIPLGLLWAVLAPDVPVVQGENGPLLTSAQPEQFVAADGWFTFLGIAFGILITVAAWYALRRYRGAIALTAVTLGTIGAALLASWAGSKVGLGEYERLKATAAIGEHFTKPAELRAGEVHLFLGFLPGIRGDLLAGPLAAAATYTLLAGWSPWPSLRPEPSPTYPPATPIGPAFTAPSSDLGAPAPLDAGTPPSGPTEAVGDSSDTKEWERPEAGR</sequence>
<keyword evidence="2" id="KW-1133">Transmembrane helix</keyword>
<feature type="compositionally biased region" description="Pro residues" evidence="1">
    <location>
        <begin position="22"/>
        <end position="59"/>
    </location>
</feature>
<proteinExistence type="predicted"/>
<accession>A0ABT9MKQ2</accession>
<protein>
    <recommendedName>
        <fullName evidence="5">DUF2567 domain-containing protein</fullName>
    </recommendedName>
</protein>
<dbReference type="EMBL" id="JAUSRA010000001">
    <property type="protein sequence ID" value="MDP9791987.1"/>
    <property type="molecule type" value="Genomic_DNA"/>
</dbReference>
<feature type="transmembrane region" description="Helical" evidence="2">
    <location>
        <begin position="144"/>
        <end position="164"/>
    </location>
</feature>
<evidence type="ECO:0000313" key="4">
    <source>
        <dbReference type="Proteomes" id="UP001240984"/>
    </source>
</evidence>
<organism evidence="3 4">
    <name type="scientific">Catenuloplanes nepalensis</name>
    <dbReference type="NCBI Taxonomy" id="587533"/>
    <lineage>
        <taxon>Bacteria</taxon>
        <taxon>Bacillati</taxon>
        <taxon>Actinomycetota</taxon>
        <taxon>Actinomycetes</taxon>
        <taxon>Micromonosporales</taxon>
        <taxon>Micromonosporaceae</taxon>
        <taxon>Catenuloplanes</taxon>
    </lineage>
</organism>
<feature type="region of interest" description="Disordered" evidence="1">
    <location>
        <begin position="235"/>
        <end position="293"/>
    </location>
</feature>
<feature type="transmembrane region" description="Helical" evidence="2">
    <location>
        <begin position="117"/>
        <end position="137"/>
    </location>
</feature>
<evidence type="ECO:0000313" key="3">
    <source>
        <dbReference type="EMBL" id="MDP9791987.1"/>
    </source>
</evidence>
<dbReference type="RefSeq" id="WP_306826913.1">
    <property type="nucleotide sequence ID" value="NZ_JAUSRA010000001.1"/>
</dbReference>
<reference evidence="3 4" key="1">
    <citation type="submission" date="2023-07" db="EMBL/GenBank/DDBJ databases">
        <title>Sequencing the genomes of 1000 actinobacteria strains.</title>
        <authorList>
            <person name="Klenk H.-P."/>
        </authorList>
    </citation>
    <scope>NUCLEOTIDE SEQUENCE [LARGE SCALE GENOMIC DNA]</scope>
    <source>
        <strain evidence="3 4">DSM 44710</strain>
    </source>
</reference>
<name>A0ABT9MKQ2_9ACTN</name>
<evidence type="ECO:0000256" key="2">
    <source>
        <dbReference type="SAM" id="Phobius"/>
    </source>
</evidence>
<keyword evidence="2" id="KW-0472">Membrane</keyword>
<evidence type="ECO:0000256" key="1">
    <source>
        <dbReference type="SAM" id="MobiDB-lite"/>
    </source>
</evidence>
<feature type="compositionally biased region" description="Pro residues" evidence="1">
    <location>
        <begin position="235"/>
        <end position="246"/>
    </location>
</feature>
<feature type="compositionally biased region" description="Basic and acidic residues" evidence="1">
    <location>
        <begin position="281"/>
        <end position="293"/>
    </location>
</feature>
<keyword evidence="4" id="KW-1185">Reference proteome</keyword>
<dbReference type="Pfam" id="PF10821">
    <property type="entry name" value="DUF2567"/>
    <property type="match status" value="1"/>
</dbReference>